<dbReference type="InterPro" id="IPR000436">
    <property type="entry name" value="Sushi_SCR_CCP_dom"/>
</dbReference>
<dbReference type="PROSITE" id="PS50923">
    <property type="entry name" value="SUSHI"/>
    <property type="match status" value="1"/>
</dbReference>
<keyword evidence="2" id="KW-0768">Sushi</keyword>
<proteinExistence type="predicted"/>
<dbReference type="EMBL" id="BGPR01126378">
    <property type="protein sequence ID" value="GBN34598.1"/>
    <property type="molecule type" value="Genomic_DNA"/>
</dbReference>
<feature type="domain" description="Sushi" evidence="3">
    <location>
        <begin position="16"/>
        <end position="75"/>
    </location>
</feature>
<dbReference type="SMART" id="SM00032">
    <property type="entry name" value="CCP"/>
    <property type="match status" value="1"/>
</dbReference>
<organism evidence="4 5">
    <name type="scientific">Araneus ventricosus</name>
    <name type="common">Orbweaver spider</name>
    <name type="synonym">Epeira ventricosa</name>
    <dbReference type="NCBI Taxonomy" id="182803"/>
    <lineage>
        <taxon>Eukaryota</taxon>
        <taxon>Metazoa</taxon>
        <taxon>Ecdysozoa</taxon>
        <taxon>Arthropoda</taxon>
        <taxon>Chelicerata</taxon>
        <taxon>Arachnida</taxon>
        <taxon>Araneae</taxon>
        <taxon>Araneomorphae</taxon>
        <taxon>Entelegynae</taxon>
        <taxon>Araneoidea</taxon>
        <taxon>Araneidae</taxon>
        <taxon>Araneus</taxon>
    </lineage>
</organism>
<dbReference type="Pfam" id="PF00084">
    <property type="entry name" value="Sushi"/>
    <property type="match status" value="1"/>
</dbReference>
<dbReference type="SUPFAM" id="SSF57535">
    <property type="entry name" value="Complement control module/SCR domain"/>
    <property type="match status" value="1"/>
</dbReference>
<comment type="caution">
    <text evidence="4">The sequence shown here is derived from an EMBL/GenBank/DDBJ whole genome shotgun (WGS) entry which is preliminary data.</text>
</comment>
<protein>
    <recommendedName>
        <fullName evidence="3">Sushi domain-containing protein</fullName>
    </recommendedName>
</protein>
<dbReference type="CDD" id="cd00033">
    <property type="entry name" value="CCP"/>
    <property type="match status" value="1"/>
</dbReference>
<feature type="disulfide bond" evidence="2">
    <location>
        <begin position="18"/>
        <end position="61"/>
    </location>
</feature>
<evidence type="ECO:0000313" key="5">
    <source>
        <dbReference type="Proteomes" id="UP000499080"/>
    </source>
</evidence>
<accession>A0A4Y2N593</accession>
<reference evidence="4 5" key="1">
    <citation type="journal article" date="2019" name="Sci. Rep.">
        <title>Orb-weaving spider Araneus ventricosus genome elucidates the spidroin gene catalogue.</title>
        <authorList>
            <person name="Kono N."/>
            <person name="Nakamura H."/>
            <person name="Ohtoshi R."/>
            <person name="Moran D.A.P."/>
            <person name="Shinohara A."/>
            <person name="Yoshida Y."/>
            <person name="Fujiwara M."/>
            <person name="Mori M."/>
            <person name="Tomita M."/>
            <person name="Arakawa K."/>
        </authorList>
    </citation>
    <scope>NUCLEOTIDE SEQUENCE [LARGE SCALE GENOMIC DNA]</scope>
</reference>
<name>A0A4Y2N593_ARAVE</name>
<evidence type="ECO:0000256" key="1">
    <source>
        <dbReference type="ARBA" id="ARBA00023157"/>
    </source>
</evidence>
<comment type="caution">
    <text evidence="2">Lacks conserved residue(s) required for the propagation of feature annotation.</text>
</comment>
<keyword evidence="5" id="KW-1185">Reference proteome</keyword>
<dbReference type="InterPro" id="IPR035976">
    <property type="entry name" value="Sushi/SCR/CCP_sf"/>
</dbReference>
<sequence>MNMQWEPLPICETPVPICPPPGLPPNILGLLEDCNAKRVGETCRLRCLQGGNMFGSDSIVCSADLSWSPLPLCTCPLPVLPRYNQFKEDCTMKKPREYCQISCGPQLHSLVCHENGKWSQFPPCGSAVEDNVDTVHLYYG</sequence>
<evidence type="ECO:0000256" key="2">
    <source>
        <dbReference type="PROSITE-ProRule" id="PRU00302"/>
    </source>
</evidence>
<dbReference type="Proteomes" id="UP000499080">
    <property type="component" value="Unassembled WGS sequence"/>
</dbReference>
<evidence type="ECO:0000259" key="3">
    <source>
        <dbReference type="PROSITE" id="PS50923"/>
    </source>
</evidence>
<keyword evidence="1 2" id="KW-1015">Disulfide bond</keyword>
<dbReference type="AlphaFoldDB" id="A0A4Y2N593"/>
<evidence type="ECO:0000313" key="4">
    <source>
        <dbReference type="EMBL" id="GBN34598.1"/>
    </source>
</evidence>
<gene>
    <name evidence="4" type="ORF">AVEN_124631_1</name>
</gene>
<dbReference type="Gene3D" id="2.10.70.10">
    <property type="entry name" value="Complement Module, domain 1"/>
    <property type="match status" value="1"/>
</dbReference>